<keyword evidence="11" id="KW-0498">Mitosis</keyword>
<feature type="compositionally biased region" description="Acidic residues" evidence="21">
    <location>
        <begin position="513"/>
        <end position="527"/>
    </location>
</feature>
<dbReference type="Ensembl" id="ENSAMXT00005006843.1">
    <property type="protein sequence ID" value="ENSAMXP00005006025.1"/>
    <property type="gene ID" value="ENSAMXG00005003609.1"/>
</dbReference>
<dbReference type="GO" id="GO:0003684">
    <property type="term" value="F:damaged DNA binding"/>
    <property type="evidence" value="ECO:0007669"/>
    <property type="project" value="TreeGrafter"/>
</dbReference>
<feature type="compositionally biased region" description="Basic and acidic residues" evidence="21">
    <location>
        <begin position="197"/>
        <end position="209"/>
    </location>
</feature>
<proteinExistence type="inferred from homology"/>
<evidence type="ECO:0000256" key="8">
    <source>
        <dbReference type="ARBA" id="ARBA00022722"/>
    </source>
</evidence>
<dbReference type="AlphaFoldDB" id="A0A8B9H854"/>
<evidence type="ECO:0000256" key="17">
    <source>
        <dbReference type="ARBA" id="ARBA00023242"/>
    </source>
</evidence>
<feature type="compositionally biased region" description="Basic and acidic residues" evidence="21">
    <location>
        <begin position="637"/>
        <end position="647"/>
    </location>
</feature>
<dbReference type="PANTHER" id="PTHR15107:SF4">
    <property type="entry name" value="DNA ENDONUCLEASE RBBP8"/>
    <property type="match status" value="1"/>
</dbReference>
<dbReference type="Proteomes" id="UP000694621">
    <property type="component" value="Unplaced"/>
</dbReference>
<keyword evidence="15" id="KW-0238">DNA-binding</keyword>
<accession>A0A8B9H854</accession>
<evidence type="ECO:0000259" key="23">
    <source>
        <dbReference type="Pfam" id="PF10482"/>
    </source>
</evidence>
<evidence type="ECO:0000256" key="6">
    <source>
        <dbReference type="ARBA" id="ARBA00022553"/>
    </source>
</evidence>
<evidence type="ECO:0000256" key="9">
    <source>
        <dbReference type="ARBA" id="ARBA00022759"/>
    </source>
</evidence>
<evidence type="ECO:0000256" key="7">
    <source>
        <dbReference type="ARBA" id="ARBA00022618"/>
    </source>
</evidence>
<protein>
    <recommendedName>
        <fullName evidence="4">DNA endonuclease RBBP8</fullName>
    </recommendedName>
</protein>
<comment type="subcellular location">
    <subcellularLocation>
        <location evidence="2">Chromosome</location>
    </subcellularLocation>
    <subcellularLocation>
        <location evidence="1">Nucleus</location>
    </subcellularLocation>
</comment>
<dbReference type="PANTHER" id="PTHR15107">
    <property type="entry name" value="RETINOBLASTOMA BINDING PROTEIN 8"/>
    <property type="match status" value="1"/>
</dbReference>
<evidence type="ECO:0000313" key="25">
    <source>
        <dbReference type="Proteomes" id="UP000694621"/>
    </source>
</evidence>
<keyword evidence="6" id="KW-0597">Phosphoprotein</keyword>
<feature type="region of interest" description="Disordered" evidence="21">
    <location>
        <begin position="416"/>
        <end position="445"/>
    </location>
</feature>
<evidence type="ECO:0000256" key="15">
    <source>
        <dbReference type="ARBA" id="ARBA00023125"/>
    </source>
</evidence>
<gene>
    <name evidence="24" type="primary">rbbp8</name>
</gene>
<dbReference type="InterPro" id="IPR033316">
    <property type="entry name" value="RBBP8-like"/>
</dbReference>
<dbReference type="Pfam" id="PF10482">
    <property type="entry name" value="CtIP_N"/>
    <property type="match status" value="1"/>
</dbReference>
<keyword evidence="17" id="KW-0539">Nucleus</keyword>
<dbReference type="GO" id="GO:0004519">
    <property type="term" value="F:endonuclease activity"/>
    <property type="evidence" value="ECO:0007669"/>
    <property type="project" value="UniProtKB-KW"/>
</dbReference>
<feature type="compositionally biased region" description="Basic and acidic residues" evidence="21">
    <location>
        <begin position="358"/>
        <end position="377"/>
    </location>
</feature>
<keyword evidence="5" id="KW-0158">Chromosome</keyword>
<feature type="region of interest" description="Disordered" evidence="21">
    <location>
        <begin position="637"/>
        <end position="665"/>
    </location>
</feature>
<organism evidence="24 25">
    <name type="scientific">Astyanax mexicanus</name>
    <name type="common">Blind cave fish</name>
    <name type="synonym">Astyanax fasciatus mexicanus</name>
    <dbReference type="NCBI Taxonomy" id="7994"/>
    <lineage>
        <taxon>Eukaryota</taxon>
        <taxon>Metazoa</taxon>
        <taxon>Chordata</taxon>
        <taxon>Craniata</taxon>
        <taxon>Vertebrata</taxon>
        <taxon>Euteleostomi</taxon>
        <taxon>Actinopterygii</taxon>
        <taxon>Neopterygii</taxon>
        <taxon>Teleostei</taxon>
        <taxon>Ostariophysi</taxon>
        <taxon>Characiformes</taxon>
        <taxon>Characoidei</taxon>
        <taxon>Acestrorhamphidae</taxon>
        <taxon>Acestrorhamphinae</taxon>
        <taxon>Astyanax</taxon>
    </lineage>
</organism>
<feature type="domain" description="DNA endonuclease Ctp1 N-terminal" evidence="23">
    <location>
        <begin position="17"/>
        <end position="132"/>
    </location>
</feature>
<feature type="coiled-coil region" evidence="20">
    <location>
        <begin position="53"/>
        <end position="80"/>
    </location>
</feature>
<evidence type="ECO:0000256" key="5">
    <source>
        <dbReference type="ARBA" id="ARBA00022454"/>
    </source>
</evidence>
<reference evidence="24" key="1">
    <citation type="submission" date="2025-08" db="UniProtKB">
        <authorList>
            <consortium name="Ensembl"/>
        </authorList>
    </citation>
    <scope>IDENTIFICATION</scope>
</reference>
<dbReference type="Pfam" id="PF08573">
    <property type="entry name" value="SAE2"/>
    <property type="match status" value="1"/>
</dbReference>
<feature type="coiled-coil region" evidence="20">
    <location>
        <begin position="111"/>
        <end position="138"/>
    </location>
</feature>
<feature type="domain" description="DNA endonuclease activator Ctp1 C-terminal" evidence="22">
    <location>
        <begin position="594"/>
        <end position="630"/>
    </location>
</feature>
<evidence type="ECO:0000256" key="12">
    <source>
        <dbReference type="ARBA" id="ARBA00022801"/>
    </source>
</evidence>
<dbReference type="GO" id="GO:0051301">
    <property type="term" value="P:cell division"/>
    <property type="evidence" value="ECO:0007669"/>
    <property type="project" value="UniProtKB-KW"/>
</dbReference>
<evidence type="ECO:0000313" key="24">
    <source>
        <dbReference type="Ensembl" id="ENSAMXP00005006025.1"/>
    </source>
</evidence>
<evidence type="ECO:0000256" key="4">
    <source>
        <dbReference type="ARBA" id="ARBA00020680"/>
    </source>
</evidence>
<feature type="region of interest" description="Disordered" evidence="21">
    <location>
        <begin position="296"/>
        <end position="380"/>
    </location>
</feature>
<keyword evidence="9" id="KW-0255">Endonuclease</keyword>
<comment type="similarity">
    <text evidence="3">Belongs to the COM1/SAE2/CtIP family.</text>
</comment>
<keyword evidence="10" id="KW-0227">DNA damage</keyword>
<name>A0A8B9H854_ASTMX</name>
<dbReference type="InterPro" id="IPR019518">
    <property type="entry name" value="CtIP_N"/>
</dbReference>
<evidence type="ECO:0000256" key="21">
    <source>
        <dbReference type="SAM" id="MobiDB-lite"/>
    </source>
</evidence>
<keyword evidence="7" id="KW-0132">Cell division</keyword>
<sequence>MTSPQFSGTSGNNEELFQDLLSRLRECHDTVVQGLQSKVTKLKKERCLDAQKLEEFYNKNQQLREQQKALQESIRLLKERLHSGPCDHCKEREKQAKKAQVEVENQDASLINELKAERQTLKEENRRLSDELELMRTHGLQQTSFSEPEEGMIPDSPLQPMSFPVVSKLKRKRDHSHVRYAEQPRSQPLPGSYTDPQKLRSTDVQRRESSLQSNISRRATLVPETCDLDELCYRKENRRIGGRTVVAETCQLDMSAEQDSEDDDISHTLLHAVSKQGWKEEDSTVLSLSSDAGYASSIVPQSHDPPSSAAKEQKQQASSRIPLQHLSSSSYNISRAGSSPSEGGKGKQMETSPPSDSSLRDREQEIRRNHEWKKPADLQKPIFKVPGEMKSWQTEEAKPAHHSTHKNPILNLNCSPSDQNWSVDPGAALSQYGADSSPHPEPKVQADTVDMDCTFVSHSMLMHSRKRSESIPGIGLKANDSLANIFDTTGEGEYESCPQDEMSELEHDCSHQDEEEEEEYQDEEHKEEEEKHGREKQDIEGKFCTALKRAGDESPGDAAEKSIARVEVVRKKDERRKLHGHTCKECEIYYADLPEAERRKKLSSCSRHRFRYIPPSTPENFWEVGFPSTQTCKERGYIKDDDQADPRMRRRRPYLATFSPKTSQT</sequence>
<feature type="region of interest" description="Disordered" evidence="21">
    <location>
        <begin position="490"/>
        <end position="542"/>
    </location>
</feature>
<dbReference type="GO" id="GO:0005694">
    <property type="term" value="C:chromosome"/>
    <property type="evidence" value="ECO:0007669"/>
    <property type="project" value="UniProtKB-SubCell"/>
</dbReference>
<keyword evidence="13" id="KW-0862">Zinc</keyword>
<dbReference type="GO" id="GO:0051321">
    <property type="term" value="P:meiotic cell cycle"/>
    <property type="evidence" value="ECO:0007669"/>
    <property type="project" value="UniProtKB-KW"/>
</dbReference>
<keyword evidence="8" id="KW-0540">Nuclease</keyword>
<feature type="compositionally biased region" description="Basic and acidic residues" evidence="21">
    <location>
        <begin position="528"/>
        <end position="541"/>
    </location>
</feature>
<evidence type="ECO:0000256" key="19">
    <source>
        <dbReference type="ARBA" id="ARBA00023306"/>
    </source>
</evidence>
<evidence type="ECO:0000256" key="11">
    <source>
        <dbReference type="ARBA" id="ARBA00022776"/>
    </source>
</evidence>
<evidence type="ECO:0000259" key="22">
    <source>
        <dbReference type="Pfam" id="PF08573"/>
    </source>
</evidence>
<dbReference type="GO" id="GO:0005634">
    <property type="term" value="C:nucleus"/>
    <property type="evidence" value="ECO:0007669"/>
    <property type="project" value="UniProtKB-SubCell"/>
</dbReference>
<evidence type="ECO:0000256" key="14">
    <source>
        <dbReference type="ARBA" id="ARBA00023054"/>
    </source>
</evidence>
<feature type="region of interest" description="Disordered" evidence="21">
    <location>
        <begin position="141"/>
        <end position="214"/>
    </location>
</feature>
<evidence type="ECO:0000256" key="20">
    <source>
        <dbReference type="SAM" id="Coils"/>
    </source>
</evidence>
<evidence type="ECO:0000256" key="16">
    <source>
        <dbReference type="ARBA" id="ARBA00023204"/>
    </source>
</evidence>
<evidence type="ECO:0000256" key="3">
    <source>
        <dbReference type="ARBA" id="ARBA00007496"/>
    </source>
</evidence>
<feature type="compositionally biased region" description="Polar residues" evidence="21">
    <location>
        <begin position="315"/>
        <end position="341"/>
    </location>
</feature>
<evidence type="ECO:0000256" key="1">
    <source>
        <dbReference type="ARBA" id="ARBA00004123"/>
    </source>
</evidence>
<keyword evidence="14 20" id="KW-0175">Coiled coil</keyword>
<dbReference type="GO" id="GO:0010792">
    <property type="term" value="P:DNA double-strand break processing involved in repair via single-strand annealing"/>
    <property type="evidence" value="ECO:0007669"/>
    <property type="project" value="TreeGrafter"/>
</dbReference>
<dbReference type="GO" id="GO:0016787">
    <property type="term" value="F:hydrolase activity"/>
    <property type="evidence" value="ECO:0007669"/>
    <property type="project" value="UniProtKB-KW"/>
</dbReference>
<dbReference type="InterPro" id="IPR013882">
    <property type="entry name" value="Ctp1_C"/>
</dbReference>
<evidence type="ECO:0000256" key="18">
    <source>
        <dbReference type="ARBA" id="ARBA00023254"/>
    </source>
</evidence>
<keyword evidence="18" id="KW-0469">Meiosis</keyword>
<keyword evidence="19" id="KW-0131">Cell cycle</keyword>
<keyword evidence="12" id="KW-0378">Hydrolase</keyword>
<keyword evidence="16" id="KW-0234">DNA repair</keyword>
<evidence type="ECO:0000256" key="10">
    <source>
        <dbReference type="ARBA" id="ARBA00022763"/>
    </source>
</evidence>
<evidence type="ECO:0000256" key="13">
    <source>
        <dbReference type="ARBA" id="ARBA00022833"/>
    </source>
</evidence>
<evidence type="ECO:0000256" key="2">
    <source>
        <dbReference type="ARBA" id="ARBA00004286"/>
    </source>
</evidence>